<reference evidence="7" key="1">
    <citation type="submission" date="2016-10" db="EMBL/GenBank/DDBJ databases">
        <authorList>
            <person name="de Groot N.N."/>
        </authorList>
    </citation>
    <scope>NUCLEOTIDE SEQUENCE</scope>
</reference>
<protein>
    <submittedName>
        <fullName evidence="7">Lipid A biosynthesis lauroyl acyltransferase</fullName>
        <ecNumber evidence="7">2.3.1.-</ecNumber>
    </submittedName>
</protein>
<evidence type="ECO:0000256" key="5">
    <source>
        <dbReference type="ARBA" id="ARBA00023136"/>
    </source>
</evidence>
<keyword evidence="5" id="KW-0472">Membrane</keyword>
<proteinExistence type="predicted"/>
<evidence type="ECO:0000256" key="4">
    <source>
        <dbReference type="ARBA" id="ARBA00022679"/>
    </source>
</evidence>
<accession>A0A1W1E2Z9</accession>
<dbReference type="EC" id="2.3.1.-" evidence="7"/>
<keyword evidence="4 7" id="KW-0808">Transferase</keyword>
<dbReference type="GO" id="GO:1901137">
    <property type="term" value="P:carbohydrate derivative biosynthetic process"/>
    <property type="evidence" value="ECO:0007669"/>
    <property type="project" value="UniProtKB-ARBA"/>
</dbReference>
<dbReference type="Pfam" id="PF03279">
    <property type="entry name" value="Lip_A_acyltrans"/>
    <property type="match status" value="1"/>
</dbReference>
<keyword evidence="3" id="KW-0997">Cell inner membrane</keyword>
<comment type="subcellular location">
    <subcellularLocation>
        <location evidence="1">Cell inner membrane</location>
    </subcellularLocation>
</comment>
<dbReference type="EMBL" id="FPIA01000030">
    <property type="protein sequence ID" value="SFV88299.1"/>
    <property type="molecule type" value="Genomic_DNA"/>
</dbReference>
<evidence type="ECO:0000313" key="7">
    <source>
        <dbReference type="EMBL" id="SFV88299.1"/>
    </source>
</evidence>
<dbReference type="GO" id="GO:0008610">
    <property type="term" value="P:lipid biosynthetic process"/>
    <property type="evidence" value="ECO:0007669"/>
    <property type="project" value="UniProtKB-ARBA"/>
</dbReference>
<evidence type="ECO:0000256" key="1">
    <source>
        <dbReference type="ARBA" id="ARBA00004533"/>
    </source>
</evidence>
<dbReference type="AlphaFoldDB" id="A0A1W1E2Z9"/>
<dbReference type="InterPro" id="IPR004960">
    <property type="entry name" value="LipA_acyltrans"/>
</dbReference>
<evidence type="ECO:0000256" key="2">
    <source>
        <dbReference type="ARBA" id="ARBA00022475"/>
    </source>
</evidence>
<dbReference type="GO" id="GO:0016746">
    <property type="term" value="F:acyltransferase activity"/>
    <property type="evidence" value="ECO:0007669"/>
    <property type="project" value="UniProtKB-KW"/>
</dbReference>
<evidence type="ECO:0000256" key="6">
    <source>
        <dbReference type="ARBA" id="ARBA00023315"/>
    </source>
</evidence>
<name>A0A1W1E2Z9_9ZZZZ</name>
<keyword evidence="6 7" id="KW-0012">Acyltransferase</keyword>
<dbReference type="CDD" id="cd07984">
    <property type="entry name" value="LPLAT_LABLAT-like"/>
    <property type="match status" value="1"/>
</dbReference>
<dbReference type="PANTHER" id="PTHR30606:SF10">
    <property type="entry name" value="PHOSPHATIDYLINOSITOL MANNOSIDE ACYLTRANSFERASE"/>
    <property type="match status" value="1"/>
</dbReference>
<keyword evidence="2" id="KW-1003">Cell membrane</keyword>
<evidence type="ECO:0000256" key="3">
    <source>
        <dbReference type="ARBA" id="ARBA00022519"/>
    </source>
</evidence>
<dbReference type="PANTHER" id="PTHR30606">
    <property type="entry name" value="LIPID A BIOSYNTHESIS LAUROYL ACYLTRANSFERASE"/>
    <property type="match status" value="1"/>
</dbReference>
<organism evidence="7">
    <name type="scientific">hydrothermal vent metagenome</name>
    <dbReference type="NCBI Taxonomy" id="652676"/>
    <lineage>
        <taxon>unclassified sequences</taxon>
        <taxon>metagenomes</taxon>
        <taxon>ecological metagenomes</taxon>
    </lineage>
</organism>
<gene>
    <name evidence="7" type="ORF">MNB_SUP05-SYMBIONT-7-181</name>
</gene>
<dbReference type="GO" id="GO:0005886">
    <property type="term" value="C:plasma membrane"/>
    <property type="evidence" value="ECO:0007669"/>
    <property type="project" value="UniProtKB-SubCell"/>
</dbReference>
<dbReference type="PIRSF" id="PIRSF026649">
    <property type="entry name" value="MsbB"/>
    <property type="match status" value="1"/>
</dbReference>
<sequence length="279" mass="31867">MIKFVFKLFSVMPLWLNHLIGGLIGRVLYWTNGRSKKISKRNIELCFAELTQAQQAALVKKSLIETGKGLSESGFVWFNSFEHNASCIKKIKGLEYLFNESNTILLVPHFGCWEIAARVVSLHKPTTFMYKALSDKKQNALLLSVRQQRDLAMATADKRGVLKLHRALKARQLIAILPDQYPGEEGSILSTFFAQKAVTMTLLAKMARKNNAKVLMTWAHRLDKGRGYELNFKPVDILSESGVLEEDVARMNQAIEALIRTKPEQYLWNYKRFKGVIQY</sequence>